<name>A0A2Z7APM0_9LAMI</name>
<keyword evidence="2" id="KW-1185">Reference proteome</keyword>
<gene>
    <name evidence="1" type="ORF">F511_43963</name>
</gene>
<evidence type="ECO:0008006" key="3">
    <source>
        <dbReference type="Google" id="ProtNLM"/>
    </source>
</evidence>
<dbReference type="Proteomes" id="UP000250235">
    <property type="component" value="Unassembled WGS sequence"/>
</dbReference>
<dbReference type="OrthoDB" id="2011474at2759"/>
<organism evidence="1 2">
    <name type="scientific">Dorcoceras hygrometricum</name>
    <dbReference type="NCBI Taxonomy" id="472368"/>
    <lineage>
        <taxon>Eukaryota</taxon>
        <taxon>Viridiplantae</taxon>
        <taxon>Streptophyta</taxon>
        <taxon>Embryophyta</taxon>
        <taxon>Tracheophyta</taxon>
        <taxon>Spermatophyta</taxon>
        <taxon>Magnoliopsida</taxon>
        <taxon>eudicotyledons</taxon>
        <taxon>Gunneridae</taxon>
        <taxon>Pentapetalae</taxon>
        <taxon>asterids</taxon>
        <taxon>lamiids</taxon>
        <taxon>Lamiales</taxon>
        <taxon>Gesneriaceae</taxon>
        <taxon>Didymocarpoideae</taxon>
        <taxon>Trichosporeae</taxon>
        <taxon>Loxocarpinae</taxon>
        <taxon>Dorcoceras</taxon>
    </lineage>
</organism>
<dbReference type="AlphaFoldDB" id="A0A2Z7APM0"/>
<sequence length="323" mass="35612">MASSLISNSHHVDFDSVFGMNDAAMTQMFELLIETGLKEFLGCPAVFYEAALTEFFTHGSVREDGMVVSTIRGINVEISEEMFATAFGLPNEGLTDVSDVPKDLVFDARSLFSESKAQVSISCLKKEMKIEYRLLHDILAKTLFVKAGSFESVTRDRFMLMTAITFDVKVNWSNLLFGVLKAMVTPGSRQAKGYAIQISVLLQRVPGLELGASKEFPVPRILNEKIVHRFVSVNENAGVTEVADAPRAKKTPVKKTVSKKRPATGDDEVAPVIKKKRIWAQVAAIRNDQLEFQTKIAADILSLSTQISDIADFLRSGDAKKGK</sequence>
<dbReference type="EMBL" id="KV013699">
    <property type="protein sequence ID" value="KZV23378.1"/>
    <property type="molecule type" value="Genomic_DNA"/>
</dbReference>
<evidence type="ECO:0000313" key="2">
    <source>
        <dbReference type="Proteomes" id="UP000250235"/>
    </source>
</evidence>
<protein>
    <recommendedName>
        <fullName evidence="3">Dystroglycan-like</fullName>
    </recommendedName>
</protein>
<accession>A0A2Z7APM0</accession>
<evidence type="ECO:0000313" key="1">
    <source>
        <dbReference type="EMBL" id="KZV23378.1"/>
    </source>
</evidence>
<reference evidence="1 2" key="1">
    <citation type="journal article" date="2015" name="Proc. Natl. Acad. Sci. U.S.A.">
        <title>The resurrection genome of Boea hygrometrica: A blueprint for survival of dehydration.</title>
        <authorList>
            <person name="Xiao L."/>
            <person name="Yang G."/>
            <person name="Zhang L."/>
            <person name="Yang X."/>
            <person name="Zhao S."/>
            <person name="Ji Z."/>
            <person name="Zhou Q."/>
            <person name="Hu M."/>
            <person name="Wang Y."/>
            <person name="Chen M."/>
            <person name="Xu Y."/>
            <person name="Jin H."/>
            <person name="Xiao X."/>
            <person name="Hu G."/>
            <person name="Bao F."/>
            <person name="Hu Y."/>
            <person name="Wan P."/>
            <person name="Li L."/>
            <person name="Deng X."/>
            <person name="Kuang T."/>
            <person name="Xiang C."/>
            <person name="Zhu J.K."/>
            <person name="Oliver M.J."/>
            <person name="He Y."/>
        </authorList>
    </citation>
    <scope>NUCLEOTIDE SEQUENCE [LARGE SCALE GENOMIC DNA]</scope>
    <source>
        <strain evidence="2">cv. XS01</strain>
    </source>
</reference>
<proteinExistence type="predicted"/>